<evidence type="ECO:0000313" key="6">
    <source>
        <dbReference type="Proteomes" id="UP000003532"/>
    </source>
</evidence>
<keyword evidence="3" id="KW-0067">ATP-binding</keyword>
<dbReference type="Gene3D" id="3.30.450.90">
    <property type="match status" value="1"/>
</dbReference>
<organism evidence="5 6">
    <name type="scientific">Salmonella enterica subsp. enterica serovar Inverness str. R8-3668</name>
    <dbReference type="NCBI Taxonomy" id="913075"/>
    <lineage>
        <taxon>Bacteria</taxon>
        <taxon>Pseudomonadati</taxon>
        <taxon>Pseudomonadota</taxon>
        <taxon>Gammaproteobacteria</taxon>
        <taxon>Enterobacterales</taxon>
        <taxon>Enterobacteriaceae</taxon>
        <taxon>Salmonella</taxon>
    </lineage>
</organism>
<comment type="caution">
    <text evidence="5">The sequence shown here is derived from an EMBL/GenBank/DDBJ whole genome shotgun (WGS) entry which is preliminary data.</text>
</comment>
<dbReference type="Proteomes" id="UP000003532">
    <property type="component" value="Unassembled WGS sequence"/>
</dbReference>
<accession>G5NMR5</accession>
<dbReference type="InterPro" id="IPR001482">
    <property type="entry name" value="T2SS/T4SS_dom"/>
</dbReference>
<feature type="domain" description="Bacterial type II secretion system protein E" evidence="4">
    <location>
        <begin position="114"/>
        <end position="458"/>
    </location>
</feature>
<name>G5NMR5_SALET</name>
<evidence type="ECO:0000259" key="4">
    <source>
        <dbReference type="Pfam" id="PF00437"/>
    </source>
</evidence>
<dbReference type="Gene3D" id="3.40.50.300">
    <property type="entry name" value="P-loop containing nucleotide triphosphate hydrolases"/>
    <property type="match status" value="1"/>
</dbReference>
<evidence type="ECO:0000256" key="2">
    <source>
        <dbReference type="ARBA" id="ARBA00022741"/>
    </source>
</evidence>
<protein>
    <submittedName>
        <fullName evidence="5">IncI1 plasmid conjugative transfer ATPase PilQ</fullName>
    </submittedName>
</protein>
<dbReference type="PANTHER" id="PTHR30258:SF2">
    <property type="entry name" value="COMG OPERON PROTEIN 1"/>
    <property type="match status" value="1"/>
</dbReference>
<evidence type="ECO:0000313" key="5">
    <source>
        <dbReference type="EMBL" id="EHC47133.1"/>
    </source>
</evidence>
<dbReference type="SUPFAM" id="SSF52540">
    <property type="entry name" value="P-loop containing nucleoside triphosphate hydrolases"/>
    <property type="match status" value="1"/>
</dbReference>
<dbReference type="PATRIC" id="fig|913075.3.peg.5152"/>
<reference evidence="5 6" key="1">
    <citation type="journal article" date="2011" name="BMC Genomics">
        <title>Genome sequencing reveals diversification of virulence factor content and possible host adaptation in distinct subpopulations of Salmonella enterica.</title>
        <authorList>
            <person name="den Bakker H.C."/>
            <person name="Moreno Switt A.I."/>
            <person name="Govoni G."/>
            <person name="Cummings C.A."/>
            <person name="Ranieri M.L."/>
            <person name="Degoricija L."/>
            <person name="Hoelzer K."/>
            <person name="Rodriguez-Rivera L.D."/>
            <person name="Brown S."/>
            <person name="Bolchacova E."/>
            <person name="Furtado M.R."/>
            <person name="Wiedmann M."/>
        </authorList>
    </citation>
    <scope>NUCLEOTIDE SEQUENCE [LARGE SCALE GENOMIC DNA]</scope>
    <source>
        <strain evidence="5 6">R8-3668</strain>
    </source>
</reference>
<keyword evidence="2" id="KW-0547">Nucleotide-binding</keyword>
<dbReference type="AlphaFoldDB" id="G5NMR5"/>
<dbReference type="Pfam" id="PF00437">
    <property type="entry name" value="T2SSE"/>
    <property type="match status" value="1"/>
</dbReference>
<dbReference type="GO" id="GO:0016887">
    <property type="term" value="F:ATP hydrolysis activity"/>
    <property type="evidence" value="ECO:0007669"/>
    <property type="project" value="TreeGrafter"/>
</dbReference>
<dbReference type="GO" id="GO:0005524">
    <property type="term" value="F:ATP binding"/>
    <property type="evidence" value="ECO:0007669"/>
    <property type="project" value="UniProtKB-KW"/>
</dbReference>
<evidence type="ECO:0000256" key="3">
    <source>
        <dbReference type="ARBA" id="ARBA00022840"/>
    </source>
</evidence>
<gene>
    <name evidence="5" type="ORF">LTSEINV_6446</name>
</gene>
<sequence>MSEAAERYVWLAPDRIFVSADHAALPEVQSTVARLLRQKSGFSLETSTLQQLREYQNGEKTRTGTAVNNADNSAEQNRVLGYFREALLQHSSDIHFRIGDIGEKGLTRIVRIGEKGLTRILYRIHGELGEAGHLETAEGETLASTIIQSMCDQAEPSFHSNRPQSARLRKEFLRQVGLFGARYEHYPTEFGLLAVMRLIPDDGHNPPSLTELGLLPEQIALLEQMLMTPEGIMLISGPTGSGKSTTLRTLCRMYMELTNGTRHLLTFEDPVEGGILGAVQCGITADRSNPEEVSQAWASALTSGMRLDPDAILVGEQRDRNSAMASVIAALTGHIVLSTVHTPDAIRILDRLIETFDVSGSLVIDPQVMMGLMSQRLVQTLCPHCKLDYAERIRAESLPALSALQKNLLAEHTDTQRIAFRHPDGCPHCWKGVNGRRAVAEIIRPDAMFMDMYQRHGKLQTRSYWVHYMQGITRRAHLQHYLNAGAVDPLNAHFICPLDEDKRLLLPREAVHV</sequence>
<dbReference type="InterPro" id="IPR027417">
    <property type="entry name" value="P-loop_NTPase"/>
</dbReference>
<dbReference type="GO" id="GO:0005886">
    <property type="term" value="C:plasma membrane"/>
    <property type="evidence" value="ECO:0007669"/>
    <property type="project" value="TreeGrafter"/>
</dbReference>
<dbReference type="PANTHER" id="PTHR30258">
    <property type="entry name" value="TYPE II SECRETION SYSTEM PROTEIN GSPE-RELATED"/>
    <property type="match status" value="1"/>
</dbReference>
<proteinExistence type="inferred from homology"/>
<dbReference type="EMBL" id="AFCO01002117">
    <property type="protein sequence ID" value="EHC47133.1"/>
    <property type="molecule type" value="Genomic_DNA"/>
</dbReference>
<dbReference type="BioCyc" id="SENT913075:G120P-1464-MONOMER"/>
<evidence type="ECO:0000256" key="1">
    <source>
        <dbReference type="ARBA" id="ARBA00006611"/>
    </source>
</evidence>
<comment type="similarity">
    <text evidence="1">Belongs to the GSP E family.</text>
</comment>